<dbReference type="Gene3D" id="2.40.128.490">
    <property type="entry name" value="Uncharacterised protein PF14869, DUF4488"/>
    <property type="match status" value="1"/>
</dbReference>
<keyword evidence="3" id="KW-1185">Reference proteome</keyword>
<accession>A0A1G6T4G7</accession>
<keyword evidence="1" id="KW-0732">Signal</keyword>
<dbReference type="Proteomes" id="UP000199072">
    <property type="component" value="Unassembled WGS sequence"/>
</dbReference>
<dbReference type="OrthoDB" id="797882at2"/>
<proteinExistence type="predicted"/>
<gene>
    <name evidence="2" type="ORF">SAMN05216464_101169</name>
</gene>
<feature type="chain" id="PRO_5011786714" description="Lipocalin-like domain-containing protein" evidence="1">
    <location>
        <begin position="19"/>
        <end position="132"/>
    </location>
</feature>
<evidence type="ECO:0000313" key="3">
    <source>
        <dbReference type="Proteomes" id="UP000199072"/>
    </source>
</evidence>
<evidence type="ECO:0000313" key="2">
    <source>
        <dbReference type="EMBL" id="SDD23853.1"/>
    </source>
</evidence>
<dbReference type="EMBL" id="FNAI01000001">
    <property type="protein sequence ID" value="SDD23853.1"/>
    <property type="molecule type" value="Genomic_DNA"/>
</dbReference>
<evidence type="ECO:0008006" key="4">
    <source>
        <dbReference type="Google" id="ProtNLM"/>
    </source>
</evidence>
<dbReference type="STRING" id="1391627.SAMN05216464_101169"/>
<feature type="signal peptide" evidence="1">
    <location>
        <begin position="1"/>
        <end position="18"/>
    </location>
</feature>
<reference evidence="2 3" key="1">
    <citation type="submission" date="2016-10" db="EMBL/GenBank/DDBJ databases">
        <authorList>
            <person name="de Groot N.N."/>
        </authorList>
    </citation>
    <scope>NUCLEOTIDE SEQUENCE [LARGE SCALE GENOMIC DNA]</scope>
    <source>
        <strain evidence="2 3">47C3B</strain>
    </source>
</reference>
<sequence>MKKLILPLLIILSLCAFKSGTTPFEGIWEYRGGLVNGHLDSASSAYKLQRTYNATQYQALVLEKGEKPVVYEQGTYQLNADTCLETQTYCVQQSKLLGKTVKYNYIISNDTLKLIAKLPNGNLIEDHWVKVK</sequence>
<dbReference type="RefSeq" id="WP_091142641.1">
    <property type="nucleotide sequence ID" value="NZ_FNAI01000001.1"/>
</dbReference>
<evidence type="ECO:0000256" key="1">
    <source>
        <dbReference type="SAM" id="SignalP"/>
    </source>
</evidence>
<organism evidence="2 3">
    <name type="scientific">Mucilaginibacter pineti</name>
    <dbReference type="NCBI Taxonomy" id="1391627"/>
    <lineage>
        <taxon>Bacteria</taxon>
        <taxon>Pseudomonadati</taxon>
        <taxon>Bacteroidota</taxon>
        <taxon>Sphingobacteriia</taxon>
        <taxon>Sphingobacteriales</taxon>
        <taxon>Sphingobacteriaceae</taxon>
        <taxon>Mucilaginibacter</taxon>
    </lineage>
</organism>
<dbReference type="AlphaFoldDB" id="A0A1G6T4G7"/>
<name>A0A1G6T4G7_9SPHI</name>
<protein>
    <recommendedName>
        <fullName evidence="4">Lipocalin-like domain-containing protein</fullName>
    </recommendedName>
</protein>